<keyword evidence="5 6" id="KW-0472">Membrane</keyword>
<dbReference type="GO" id="GO:0015920">
    <property type="term" value="P:lipopolysaccharide transport"/>
    <property type="evidence" value="ECO:0007669"/>
    <property type="project" value="TreeGrafter"/>
</dbReference>
<dbReference type="AlphaFoldDB" id="A0A934R728"/>
<dbReference type="Proteomes" id="UP000600139">
    <property type="component" value="Unassembled WGS sequence"/>
</dbReference>
<evidence type="ECO:0000256" key="3">
    <source>
        <dbReference type="ARBA" id="ARBA00022692"/>
    </source>
</evidence>
<feature type="transmembrane region" description="Helical" evidence="6">
    <location>
        <begin position="53"/>
        <end position="79"/>
    </location>
</feature>
<accession>A0A934R728</accession>
<proteinExistence type="predicted"/>
<feature type="transmembrane region" description="Helical" evidence="6">
    <location>
        <begin position="12"/>
        <end position="33"/>
    </location>
</feature>
<dbReference type="Pfam" id="PF03739">
    <property type="entry name" value="LptF_LptG"/>
    <property type="match status" value="1"/>
</dbReference>
<evidence type="ECO:0000256" key="5">
    <source>
        <dbReference type="ARBA" id="ARBA00023136"/>
    </source>
</evidence>
<evidence type="ECO:0000313" key="8">
    <source>
        <dbReference type="Proteomes" id="UP000600139"/>
    </source>
</evidence>
<dbReference type="RefSeq" id="WP_200351563.1">
    <property type="nucleotide sequence ID" value="NZ_BAABHZ010000006.1"/>
</dbReference>
<evidence type="ECO:0000256" key="2">
    <source>
        <dbReference type="ARBA" id="ARBA00022475"/>
    </source>
</evidence>
<dbReference type="InterPro" id="IPR005495">
    <property type="entry name" value="LptG/LptF_permease"/>
</dbReference>
<feature type="transmembrane region" description="Helical" evidence="6">
    <location>
        <begin position="288"/>
        <end position="306"/>
    </location>
</feature>
<dbReference type="GO" id="GO:0043190">
    <property type="term" value="C:ATP-binding cassette (ABC) transporter complex"/>
    <property type="evidence" value="ECO:0007669"/>
    <property type="project" value="TreeGrafter"/>
</dbReference>
<evidence type="ECO:0000256" key="4">
    <source>
        <dbReference type="ARBA" id="ARBA00022989"/>
    </source>
</evidence>
<feature type="transmembrane region" description="Helical" evidence="6">
    <location>
        <begin position="318"/>
        <end position="337"/>
    </location>
</feature>
<keyword evidence="3 6" id="KW-0812">Transmembrane</keyword>
<feature type="transmembrane region" description="Helical" evidence="6">
    <location>
        <begin position="100"/>
        <end position="120"/>
    </location>
</feature>
<dbReference type="EMBL" id="JAENIK010000011">
    <property type="protein sequence ID" value="MBK1816630.1"/>
    <property type="molecule type" value="Genomic_DNA"/>
</dbReference>
<comment type="subcellular location">
    <subcellularLocation>
        <location evidence="1">Cell membrane</location>
        <topology evidence="1">Multi-pass membrane protein</topology>
    </subcellularLocation>
</comment>
<dbReference type="PANTHER" id="PTHR33529">
    <property type="entry name" value="SLR0882 PROTEIN-RELATED"/>
    <property type="match status" value="1"/>
</dbReference>
<name>A0A934R728_9BACT</name>
<dbReference type="PANTHER" id="PTHR33529:SF2">
    <property type="entry name" value="LIPOPOLYSACCHARIDE EXPORT SYSTEM PERMEASE PROTEIN LPTG"/>
    <property type="match status" value="1"/>
</dbReference>
<evidence type="ECO:0000256" key="6">
    <source>
        <dbReference type="SAM" id="Phobius"/>
    </source>
</evidence>
<comment type="caution">
    <text evidence="7">The sequence shown here is derived from an EMBL/GenBank/DDBJ whole genome shotgun (WGS) entry which is preliminary data.</text>
</comment>
<gene>
    <name evidence="7" type="ORF">JIN84_13475</name>
</gene>
<sequence length="368" mass="41039">MRISDRYIGKQVLLGTLYAVLVLGMVLVLGNLFKQIQPLLVDMKAPLELVIRIVINVLPLSLMYTIPWGFLSAVLMVFGRLSSNQEITSFRVAGLSLVRLAMPVFVIGAALSALSLWLNVSVVPHSRATMFQLIYDQASRDPKSLLKPGVVNGENFNQDSGSVPKLLIEGRTGDWVEGFHLYLSPKADSENRDTTYVHATRAAISVDKTKRQLVLKLEDAYAESRNEKGEVTMFLASVAEPVVFDLRDPKKPKANSMSNEQIRREIETNPLLPENQRLKLHTEIVTRYSFSMACFAFAFVAVPLGLQSRRRDSSMGLVYSLLIGAGYFLLTMLADQFKSDSGATMMLWAPNAACVLIGLFLFRRARFK</sequence>
<reference evidence="7" key="1">
    <citation type="submission" date="2021-01" db="EMBL/GenBank/DDBJ databases">
        <title>Modified the classification status of verrucomicrobia.</title>
        <authorList>
            <person name="Feng X."/>
        </authorList>
    </citation>
    <scope>NUCLEOTIDE SEQUENCE</scope>
    <source>
        <strain evidence="7">JCM 18052</strain>
    </source>
</reference>
<protein>
    <submittedName>
        <fullName evidence="7">LptF/LptG family permease</fullName>
    </submittedName>
</protein>
<feature type="transmembrane region" description="Helical" evidence="6">
    <location>
        <begin position="343"/>
        <end position="362"/>
    </location>
</feature>
<organism evidence="7 8">
    <name type="scientific">Luteolibacter yonseiensis</name>
    <dbReference type="NCBI Taxonomy" id="1144680"/>
    <lineage>
        <taxon>Bacteria</taxon>
        <taxon>Pseudomonadati</taxon>
        <taxon>Verrucomicrobiota</taxon>
        <taxon>Verrucomicrobiia</taxon>
        <taxon>Verrucomicrobiales</taxon>
        <taxon>Verrucomicrobiaceae</taxon>
        <taxon>Luteolibacter</taxon>
    </lineage>
</organism>
<keyword evidence="4 6" id="KW-1133">Transmembrane helix</keyword>
<keyword evidence="8" id="KW-1185">Reference proteome</keyword>
<keyword evidence="2" id="KW-1003">Cell membrane</keyword>
<evidence type="ECO:0000313" key="7">
    <source>
        <dbReference type="EMBL" id="MBK1816630.1"/>
    </source>
</evidence>
<evidence type="ECO:0000256" key="1">
    <source>
        <dbReference type="ARBA" id="ARBA00004651"/>
    </source>
</evidence>